<evidence type="ECO:0000256" key="1">
    <source>
        <dbReference type="SAM" id="Phobius"/>
    </source>
</evidence>
<evidence type="ECO:0000313" key="3">
    <source>
        <dbReference type="Proteomes" id="UP001107558"/>
    </source>
</evidence>
<dbReference type="AlphaFoldDB" id="A0A9J6CGN3"/>
<feature type="transmembrane region" description="Helical" evidence="1">
    <location>
        <begin position="176"/>
        <end position="198"/>
    </location>
</feature>
<feature type="transmembrane region" description="Helical" evidence="1">
    <location>
        <begin position="293"/>
        <end position="314"/>
    </location>
</feature>
<feature type="transmembrane region" description="Helical" evidence="1">
    <location>
        <begin position="218"/>
        <end position="239"/>
    </location>
</feature>
<feature type="transmembrane region" description="Helical" evidence="1">
    <location>
        <begin position="7"/>
        <end position="25"/>
    </location>
</feature>
<dbReference type="GO" id="GO:0008528">
    <property type="term" value="F:G protein-coupled peptide receptor activity"/>
    <property type="evidence" value="ECO:0007669"/>
    <property type="project" value="TreeGrafter"/>
</dbReference>
<proteinExistence type="predicted"/>
<organism evidence="2 3">
    <name type="scientific">Polypedilum vanderplanki</name>
    <name type="common">Sleeping chironomid midge</name>
    <dbReference type="NCBI Taxonomy" id="319348"/>
    <lineage>
        <taxon>Eukaryota</taxon>
        <taxon>Metazoa</taxon>
        <taxon>Ecdysozoa</taxon>
        <taxon>Arthropoda</taxon>
        <taxon>Hexapoda</taxon>
        <taxon>Insecta</taxon>
        <taxon>Pterygota</taxon>
        <taxon>Neoptera</taxon>
        <taxon>Endopterygota</taxon>
        <taxon>Diptera</taxon>
        <taxon>Nematocera</taxon>
        <taxon>Chironomoidea</taxon>
        <taxon>Chironomidae</taxon>
        <taxon>Chironominae</taxon>
        <taxon>Polypedilum</taxon>
        <taxon>Polypedilum</taxon>
    </lineage>
</organism>
<feature type="transmembrane region" description="Helical" evidence="1">
    <location>
        <begin position="251"/>
        <end position="273"/>
    </location>
</feature>
<gene>
    <name evidence="2" type="ORF">PVAND_010798</name>
</gene>
<dbReference type="PANTHER" id="PTHR47154">
    <property type="entry name" value="G-PROTEIN COUPLED RECEPTOR MTH-RELATED"/>
    <property type="match status" value="1"/>
</dbReference>
<dbReference type="EMBL" id="JADBJN010000001">
    <property type="protein sequence ID" value="KAG5681354.1"/>
    <property type="molecule type" value="Genomic_DNA"/>
</dbReference>
<keyword evidence="3" id="KW-1185">Reference proteome</keyword>
<name>A0A9J6CGN3_POLVA</name>
<keyword evidence="1" id="KW-0472">Membrane</keyword>
<keyword evidence="1" id="KW-1133">Transmembrane helix</keyword>
<keyword evidence="1" id="KW-0812">Transmembrane</keyword>
<dbReference type="InterPro" id="IPR051384">
    <property type="entry name" value="Mth_GPCR"/>
</dbReference>
<dbReference type="GO" id="GO:0005886">
    <property type="term" value="C:plasma membrane"/>
    <property type="evidence" value="ECO:0007669"/>
    <property type="project" value="TreeGrafter"/>
</dbReference>
<sequence>MEKKSWIQVIVVIVYLILIAIFWRIETYELNCKEDYDVVCVTFCSTDENELSDSFIRANFHMNDTILDFFDDYKINRGRPMCINTKVYDPNDYKSEVLDEENDIFFDTRLQFYYFTPHQYCKEKIEVNGEIKWETIICNNSQTFRFIFHGIAIALSVIILAFILSVYLFFKQLHDFNGICILHFLFPLLLMFLFQPTLHYDELLSFKVATYLTVFLEILYVFGFMWISVMCFDMFWVFFKLHRNIEEDIPYRLQIYMIFTFSFTFFTTIIYVIEINSFTIFQDFVTFIYILEFVSKLMTGIDLIFFVLAIYFKYQCMLNYDAENYAKYEDENRWFWIRFQIIAVLLATFSIEIYSLRSENIFEVFLISDFLKFFCTIVIALILIPERDDVIVLLIEKYNEFKSRSGGIYFVNNLA</sequence>
<feature type="transmembrane region" description="Helical" evidence="1">
    <location>
        <begin position="361"/>
        <end position="384"/>
    </location>
</feature>
<dbReference type="Gene3D" id="1.20.1070.10">
    <property type="entry name" value="Rhodopsin 7-helix transmembrane proteins"/>
    <property type="match status" value="1"/>
</dbReference>
<dbReference type="Proteomes" id="UP001107558">
    <property type="component" value="Chromosome 1"/>
</dbReference>
<evidence type="ECO:0000313" key="2">
    <source>
        <dbReference type="EMBL" id="KAG5681354.1"/>
    </source>
</evidence>
<feature type="transmembrane region" description="Helical" evidence="1">
    <location>
        <begin position="146"/>
        <end position="169"/>
    </location>
</feature>
<feature type="transmembrane region" description="Helical" evidence="1">
    <location>
        <begin position="335"/>
        <end position="355"/>
    </location>
</feature>
<comment type="caution">
    <text evidence="2">The sequence shown here is derived from an EMBL/GenBank/DDBJ whole genome shotgun (WGS) entry which is preliminary data.</text>
</comment>
<accession>A0A9J6CGN3</accession>
<protein>
    <submittedName>
        <fullName evidence="2">Uncharacterized protein</fullName>
    </submittedName>
</protein>
<dbReference type="PANTHER" id="PTHR47154:SF2">
    <property type="entry name" value="G-PROTEIN COUPLED RECEPTOR MTH-RELATED"/>
    <property type="match status" value="1"/>
</dbReference>
<reference evidence="2" key="1">
    <citation type="submission" date="2021-03" db="EMBL/GenBank/DDBJ databases">
        <title>Chromosome level genome of the anhydrobiotic midge Polypedilum vanderplanki.</title>
        <authorList>
            <person name="Yoshida Y."/>
            <person name="Kikawada T."/>
            <person name="Gusev O."/>
        </authorList>
    </citation>
    <scope>NUCLEOTIDE SEQUENCE</scope>
    <source>
        <strain evidence="2">NIAS01</strain>
        <tissue evidence="2">Whole body or cell culture</tissue>
    </source>
</reference>